<evidence type="ECO:0000256" key="1">
    <source>
        <dbReference type="SAM" id="Phobius"/>
    </source>
</evidence>
<dbReference type="RefSeq" id="WP_114407691.1">
    <property type="nucleotide sequence ID" value="NZ_QOWE01000016.1"/>
</dbReference>
<organism evidence="2 3">
    <name type="scientific">Larkinella punicea</name>
    <dbReference type="NCBI Taxonomy" id="2315727"/>
    <lineage>
        <taxon>Bacteria</taxon>
        <taxon>Pseudomonadati</taxon>
        <taxon>Bacteroidota</taxon>
        <taxon>Cytophagia</taxon>
        <taxon>Cytophagales</taxon>
        <taxon>Spirosomataceae</taxon>
        <taxon>Larkinella</taxon>
    </lineage>
</organism>
<dbReference type="OrthoDB" id="5524812at2"/>
<dbReference type="AlphaFoldDB" id="A0A368JKS0"/>
<sequence>MRLSGRLTRVYDEAKGNKWFHYFAVFCRIMLALGFIPSGFVKVNGERFASGLSNNHPLGHYLEALHQTEYYYTFIGISQLVIALLLLIPRTALLGALLYFPIILNICILAYATRFEGTRITTLMLLANLYLLCWDYNRIKSILPFKQRNEAGYSASKKPLNTQFPFLFFGCVFAMIAAVIVINQFLYDIRPGSSPMECTNGCPGNSNPKACEDFCDCIYNRGKPLHECLVVYNKAKGTNQ</sequence>
<keyword evidence="1" id="KW-0812">Transmembrane</keyword>
<dbReference type="EMBL" id="QOWE01000016">
    <property type="protein sequence ID" value="RCR67885.1"/>
    <property type="molecule type" value="Genomic_DNA"/>
</dbReference>
<reference evidence="2 3" key="1">
    <citation type="submission" date="2018-07" db="EMBL/GenBank/DDBJ databases">
        <title>Genome analysis of Larkinella rosea.</title>
        <authorList>
            <person name="Zhou Z."/>
            <person name="Wang G."/>
        </authorList>
    </citation>
    <scope>NUCLEOTIDE SEQUENCE [LARGE SCALE GENOMIC DNA]</scope>
    <source>
        <strain evidence="3">zzj9</strain>
    </source>
</reference>
<evidence type="ECO:0000313" key="2">
    <source>
        <dbReference type="EMBL" id="RCR67885.1"/>
    </source>
</evidence>
<accession>A0A368JKS0</accession>
<protein>
    <submittedName>
        <fullName evidence="2">DoxX family protein</fullName>
    </submittedName>
</protein>
<feature type="transmembrane region" description="Helical" evidence="1">
    <location>
        <begin position="166"/>
        <end position="187"/>
    </location>
</feature>
<feature type="transmembrane region" description="Helical" evidence="1">
    <location>
        <begin position="70"/>
        <end position="88"/>
    </location>
</feature>
<feature type="transmembrane region" description="Helical" evidence="1">
    <location>
        <begin position="93"/>
        <end position="112"/>
    </location>
</feature>
<keyword evidence="1" id="KW-1133">Transmembrane helix</keyword>
<proteinExistence type="predicted"/>
<keyword evidence="1" id="KW-0472">Membrane</keyword>
<comment type="caution">
    <text evidence="2">The sequence shown here is derived from an EMBL/GenBank/DDBJ whole genome shotgun (WGS) entry which is preliminary data.</text>
</comment>
<dbReference type="Proteomes" id="UP000253383">
    <property type="component" value="Unassembled WGS sequence"/>
</dbReference>
<evidence type="ECO:0000313" key="3">
    <source>
        <dbReference type="Proteomes" id="UP000253383"/>
    </source>
</evidence>
<name>A0A368JKS0_9BACT</name>
<gene>
    <name evidence="2" type="ORF">DUE52_19355</name>
</gene>
<feature type="transmembrane region" description="Helical" evidence="1">
    <location>
        <begin position="20"/>
        <end position="40"/>
    </location>
</feature>
<keyword evidence="3" id="KW-1185">Reference proteome</keyword>